<accession>A0A2R4CGW1</accession>
<keyword evidence="3 6" id="KW-0812">Transmembrane</keyword>
<dbReference type="PANTHER" id="PTHR37481">
    <property type="entry name" value="LIPOPOLYSACCHARIDE EXPORT SYSTEM PROTEIN LPTC"/>
    <property type="match status" value="1"/>
</dbReference>
<evidence type="ECO:0000256" key="2">
    <source>
        <dbReference type="ARBA" id="ARBA00022519"/>
    </source>
</evidence>
<evidence type="ECO:0000256" key="1">
    <source>
        <dbReference type="ARBA" id="ARBA00022475"/>
    </source>
</evidence>
<dbReference type="NCBIfam" id="TIGR04409">
    <property type="entry name" value="LptC_YrbK"/>
    <property type="match status" value="1"/>
</dbReference>
<dbReference type="PANTHER" id="PTHR37481:SF1">
    <property type="entry name" value="LIPOPOLYSACCHARIDE EXPORT SYSTEM PROTEIN LPTC"/>
    <property type="match status" value="1"/>
</dbReference>
<feature type="transmembrane region" description="Helical" evidence="6">
    <location>
        <begin position="12"/>
        <end position="30"/>
    </location>
</feature>
<dbReference type="InterPro" id="IPR010664">
    <property type="entry name" value="LipoPS_assembly_LptC-rel"/>
</dbReference>
<gene>
    <name evidence="7" type="primary">lptC</name>
    <name evidence="7" type="ORF">C9I28_25975</name>
</gene>
<dbReference type="KEGG" id="masz:C9I28_25975"/>
<dbReference type="Pfam" id="PF06835">
    <property type="entry name" value="LptC"/>
    <property type="match status" value="1"/>
</dbReference>
<dbReference type="InterPro" id="IPR026265">
    <property type="entry name" value="LptC"/>
</dbReference>
<dbReference type="EMBL" id="CP028324">
    <property type="protein sequence ID" value="AVR98698.1"/>
    <property type="molecule type" value="Genomic_DNA"/>
</dbReference>
<keyword evidence="1" id="KW-1003">Cell membrane</keyword>
<keyword evidence="4 6" id="KW-1133">Transmembrane helix</keyword>
<protein>
    <submittedName>
        <fullName evidence="7">LPS export ABC transporter periplasmic protein LptC</fullName>
    </submittedName>
</protein>
<dbReference type="RefSeq" id="WP_107144031.1">
    <property type="nucleotide sequence ID" value="NZ_CP028324.1"/>
</dbReference>
<evidence type="ECO:0000256" key="5">
    <source>
        <dbReference type="ARBA" id="ARBA00023136"/>
    </source>
</evidence>
<proteinExistence type="predicted"/>
<dbReference type="GO" id="GO:0015221">
    <property type="term" value="F:lipopolysaccharide transmembrane transporter activity"/>
    <property type="evidence" value="ECO:0007669"/>
    <property type="project" value="InterPro"/>
</dbReference>
<keyword evidence="8" id="KW-1185">Reference proteome</keyword>
<evidence type="ECO:0000313" key="8">
    <source>
        <dbReference type="Proteomes" id="UP000240505"/>
    </source>
</evidence>
<evidence type="ECO:0000256" key="3">
    <source>
        <dbReference type="ARBA" id="ARBA00022692"/>
    </source>
</evidence>
<dbReference type="InterPro" id="IPR052363">
    <property type="entry name" value="LPS_export_LptC"/>
</dbReference>
<dbReference type="Proteomes" id="UP000240505">
    <property type="component" value="Chromosome"/>
</dbReference>
<evidence type="ECO:0000256" key="6">
    <source>
        <dbReference type="SAM" id="Phobius"/>
    </source>
</evidence>
<evidence type="ECO:0000256" key="4">
    <source>
        <dbReference type="ARBA" id="ARBA00022989"/>
    </source>
</evidence>
<evidence type="ECO:0000313" key="7">
    <source>
        <dbReference type="EMBL" id="AVR98698.1"/>
    </source>
</evidence>
<keyword evidence="5 6" id="KW-0472">Membrane</keyword>
<dbReference type="OrthoDB" id="8589410at2"/>
<dbReference type="GO" id="GO:0017089">
    <property type="term" value="F:glycolipid transfer activity"/>
    <property type="evidence" value="ECO:0007669"/>
    <property type="project" value="TreeGrafter"/>
</dbReference>
<dbReference type="AlphaFoldDB" id="A0A2R4CGW1"/>
<dbReference type="GO" id="GO:0005886">
    <property type="term" value="C:plasma membrane"/>
    <property type="evidence" value="ECO:0007669"/>
    <property type="project" value="InterPro"/>
</dbReference>
<dbReference type="Gene3D" id="2.60.450.10">
    <property type="entry name" value="Lipopolysaccharide (LPS) transport protein A like domain"/>
    <property type="match status" value="1"/>
</dbReference>
<sequence length="200" mass="22452">MRNQRVAHRYRLSVGLVLGLFGAFGSFWLVELMNRAGEEMQAGMKVNEPDYIVENFSFVRMTKTGQPSYIISGDKLTHRPVDDSSDIVKPVVRSLSGDNPPMDIRAQFARVDQDNTRVTLRQDVRIDRAASKDSREMHLATQALTVYPEEDRMETNQPVRLQFGDATATGTGMQANNATRQVHLAGRGTLVYPPRGQQTK</sequence>
<keyword evidence="2" id="KW-0997">Cell inner membrane</keyword>
<name>A0A2R4CGW1_9BURK</name>
<organism evidence="7 8">
    <name type="scientific">Pseudoduganella armeniaca</name>
    <dbReference type="NCBI Taxonomy" id="2072590"/>
    <lineage>
        <taxon>Bacteria</taxon>
        <taxon>Pseudomonadati</taxon>
        <taxon>Pseudomonadota</taxon>
        <taxon>Betaproteobacteria</taxon>
        <taxon>Burkholderiales</taxon>
        <taxon>Oxalobacteraceae</taxon>
        <taxon>Telluria group</taxon>
        <taxon>Pseudoduganella</taxon>
    </lineage>
</organism>
<reference evidence="7 8" key="1">
    <citation type="submission" date="2018-03" db="EMBL/GenBank/DDBJ databases">
        <title>Massilia armeniaca sp. nov., isolated from desert soil.</title>
        <authorList>
            <person name="Huang H."/>
            <person name="Ren M."/>
        </authorList>
    </citation>
    <scope>NUCLEOTIDE SEQUENCE [LARGE SCALE GENOMIC DNA]</scope>
    <source>
        <strain evidence="7 8">ZMN-3</strain>
    </source>
</reference>
<dbReference type="GO" id="GO:0030288">
    <property type="term" value="C:outer membrane-bounded periplasmic space"/>
    <property type="evidence" value="ECO:0007669"/>
    <property type="project" value="TreeGrafter"/>
</dbReference>